<evidence type="ECO:0000256" key="1">
    <source>
        <dbReference type="ARBA" id="ARBA00009798"/>
    </source>
</evidence>
<comment type="caution">
    <text evidence="6">The sequence shown here is derived from an EMBL/GenBank/DDBJ whole genome shotgun (WGS) entry which is preliminary data.</text>
</comment>
<dbReference type="InterPro" id="IPR036754">
    <property type="entry name" value="YbaK/aa-tRNA-synt-asso_dom_sf"/>
</dbReference>
<dbReference type="PIRSF" id="PIRSF006181">
    <property type="entry name" value="EbsC_YbaK"/>
    <property type="match status" value="1"/>
</dbReference>
<keyword evidence="2 4" id="KW-0648">Protein biosynthesis</keyword>
<dbReference type="PANTHER" id="PTHR30411:SF0">
    <property type="entry name" value="CYS-TRNA(PRO)_CYS-TRNA(CYS) DEACYLASE YBAK"/>
    <property type="match status" value="1"/>
</dbReference>
<protein>
    <recommendedName>
        <fullName evidence="4">Cys-tRNA(Pro)/Cys-tRNA(Cys) deacylase</fullName>
        <ecNumber evidence="4">4.2.-.-</ecNumber>
    </recommendedName>
</protein>
<evidence type="ECO:0000313" key="6">
    <source>
        <dbReference type="EMBL" id="MBB5147894.1"/>
    </source>
</evidence>
<dbReference type="GO" id="GO:0002161">
    <property type="term" value="F:aminoacyl-tRNA deacylase activity"/>
    <property type="evidence" value="ECO:0007669"/>
    <property type="project" value="InterPro"/>
</dbReference>
<dbReference type="CDD" id="cd00002">
    <property type="entry name" value="YbaK_deacylase"/>
    <property type="match status" value="1"/>
</dbReference>
<name>A0A840PRW4_URETH</name>
<dbReference type="EC" id="4.2.-.-" evidence="4"/>
<dbReference type="RefSeq" id="WP_168411827.1">
    <property type="nucleotide sequence ID" value="NZ_JAAXPW010000002.1"/>
</dbReference>
<proteinExistence type="inferred from homology"/>
<dbReference type="NCBIfam" id="TIGR00011">
    <property type="entry name" value="YbaK_EbsC"/>
    <property type="match status" value="1"/>
</dbReference>
<dbReference type="Proteomes" id="UP000557217">
    <property type="component" value="Unassembled WGS sequence"/>
</dbReference>
<accession>A0A840PRW4</accession>
<gene>
    <name evidence="6" type="ORF">HNR36_000276</name>
</gene>
<dbReference type="InterPro" id="IPR004369">
    <property type="entry name" value="Prolyl-tRNA_editing_YbaK/EbsC"/>
</dbReference>
<dbReference type="Gene3D" id="3.90.960.10">
    <property type="entry name" value="YbaK/aminoacyl-tRNA synthetase-associated domain"/>
    <property type="match status" value="1"/>
</dbReference>
<evidence type="ECO:0000259" key="5">
    <source>
        <dbReference type="Pfam" id="PF04073"/>
    </source>
</evidence>
<keyword evidence="7" id="KW-1185">Reference proteome</keyword>
<feature type="domain" description="YbaK/aminoacyl-tRNA synthetase-associated" evidence="5">
    <location>
        <begin position="38"/>
        <end position="148"/>
    </location>
</feature>
<keyword evidence="6" id="KW-0378">Hydrolase</keyword>
<sequence length="161" mass="17378">MAKKKIAKTNAIRLLDLQKVPYQTITYETAGAIDGVSVAQKIGHPANHVYKTLVTTAGTQKFYVFVIPVEAELDLKAAARVAGEKKVEMLPLKDLLATTGYIRGGCSPIGMKKLFPTFIEHSAKELDYIIVSGGKIGLQIQLAPNDLANVVNATFVPVTKP</sequence>
<organism evidence="6 7">
    <name type="scientific">Ureibacillus thermosphaericus</name>
    <dbReference type="NCBI Taxonomy" id="51173"/>
    <lineage>
        <taxon>Bacteria</taxon>
        <taxon>Bacillati</taxon>
        <taxon>Bacillota</taxon>
        <taxon>Bacilli</taxon>
        <taxon>Bacillales</taxon>
        <taxon>Caryophanaceae</taxon>
        <taxon>Ureibacillus</taxon>
    </lineage>
</organism>
<evidence type="ECO:0000256" key="3">
    <source>
        <dbReference type="ARBA" id="ARBA00023239"/>
    </source>
</evidence>
<dbReference type="Pfam" id="PF04073">
    <property type="entry name" value="tRNA_edit"/>
    <property type="match status" value="1"/>
</dbReference>
<dbReference type="PANTHER" id="PTHR30411">
    <property type="entry name" value="CYTOPLASMIC PROTEIN"/>
    <property type="match status" value="1"/>
</dbReference>
<dbReference type="AlphaFoldDB" id="A0A840PRW4"/>
<comment type="similarity">
    <text evidence="1 4">Belongs to the prolyl-tRNA editing family. YbaK/EbsC subfamily.</text>
</comment>
<dbReference type="GO" id="GO:0016829">
    <property type="term" value="F:lyase activity"/>
    <property type="evidence" value="ECO:0007669"/>
    <property type="project" value="UniProtKB-KW"/>
</dbReference>
<keyword evidence="3 4" id="KW-0456">Lyase</keyword>
<dbReference type="EMBL" id="JACHGZ010000002">
    <property type="protein sequence ID" value="MBB5147894.1"/>
    <property type="molecule type" value="Genomic_DNA"/>
</dbReference>
<dbReference type="GO" id="GO:0006412">
    <property type="term" value="P:translation"/>
    <property type="evidence" value="ECO:0007669"/>
    <property type="project" value="UniProtKB-KW"/>
</dbReference>
<evidence type="ECO:0000256" key="2">
    <source>
        <dbReference type="ARBA" id="ARBA00022917"/>
    </source>
</evidence>
<dbReference type="SUPFAM" id="SSF55826">
    <property type="entry name" value="YbaK/ProRS associated domain"/>
    <property type="match status" value="1"/>
</dbReference>
<evidence type="ECO:0000313" key="7">
    <source>
        <dbReference type="Proteomes" id="UP000557217"/>
    </source>
</evidence>
<dbReference type="InterPro" id="IPR007214">
    <property type="entry name" value="YbaK/aa-tRNA-synth-assoc-dom"/>
</dbReference>
<evidence type="ECO:0000256" key="4">
    <source>
        <dbReference type="PIRNR" id="PIRNR006181"/>
    </source>
</evidence>
<reference evidence="6 7" key="1">
    <citation type="submission" date="2020-08" db="EMBL/GenBank/DDBJ databases">
        <title>Genomic Encyclopedia of Type Strains, Phase IV (KMG-IV): sequencing the most valuable type-strain genomes for metagenomic binning, comparative biology and taxonomic classification.</title>
        <authorList>
            <person name="Goeker M."/>
        </authorList>
    </citation>
    <scope>NUCLEOTIDE SEQUENCE [LARGE SCALE GENOMIC DNA]</scope>
    <source>
        <strain evidence="6 7">DSM 10633</strain>
    </source>
</reference>